<sequence>MKVPAKFSFKTQQTGRSINPEDTIHDLKVSGAELKTLVEDKFDFCWAKIAEHLDVDPFVCRNHYIKQIENSKQHQEHAITLAKVDESYFDSPISASAYEAAFLSLYEKNEIPSPSPIKSSVSDSMFNSIITRVGSESYLFSQDD</sequence>
<dbReference type="AlphaFoldDB" id="A0AAW2YZI4"/>
<keyword evidence="2" id="KW-1185">Reference proteome</keyword>
<accession>A0AAW2YZI4</accession>
<name>A0AAW2YZI4_9EUKA</name>
<protein>
    <recommendedName>
        <fullName evidence="3">Myb-like domain-containing protein</fullName>
    </recommendedName>
</protein>
<comment type="caution">
    <text evidence="1">The sequence shown here is derived from an EMBL/GenBank/DDBJ whole genome shotgun (WGS) entry which is preliminary data.</text>
</comment>
<proteinExistence type="predicted"/>
<dbReference type="EMBL" id="JAOPGA020000908">
    <property type="protein sequence ID" value="KAL0482921.1"/>
    <property type="molecule type" value="Genomic_DNA"/>
</dbReference>
<gene>
    <name evidence="1" type="ORF">AKO1_014121</name>
</gene>
<reference evidence="1 2" key="1">
    <citation type="submission" date="2024-03" db="EMBL/GenBank/DDBJ databases">
        <title>The Acrasis kona genome and developmental transcriptomes reveal deep origins of eukaryotic multicellular pathways.</title>
        <authorList>
            <person name="Sheikh S."/>
            <person name="Fu C.-J."/>
            <person name="Brown M.W."/>
            <person name="Baldauf S.L."/>
        </authorList>
    </citation>
    <scope>NUCLEOTIDE SEQUENCE [LARGE SCALE GENOMIC DNA]</scope>
    <source>
        <strain evidence="1 2">ATCC MYA-3509</strain>
    </source>
</reference>
<organism evidence="1 2">
    <name type="scientific">Acrasis kona</name>
    <dbReference type="NCBI Taxonomy" id="1008807"/>
    <lineage>
        <taxon>Eukaryota</taxon>
        <taxon>Discoba</taxon>
        <taxon>Heterolobosea</taxon>
        <taxon>Tetramitia</taxon>
        <taxon>Eutetramitia</taxon>
        <taxon>Acrasidae</taxon>
        <taxon>Acrasis</taxon>
    </lineage>
</organism>
<evidence type="ECO:0008006" key="3">
    <source>
        <dbReference type="Google" id="ProtNLM"/>
    </source>
</evidence>
<evidence type="ECO:0000313" key="2">
    <source>
        <dbReference type="Proteomes" id="UP001431209"/>
    </source>
</evidence>
<dbReference type="Proteomes" id="UP001431209">
    <property type="component" value="Unassembled WGS sequence"/>
</dbReference>
<evidence type="ECO:0000313" key="1">
    <source>
        <dbReference type="EMBL" id="KAL0482921.1"/>
    </source>
</evidence>